<evidence type="ECO:0000256" key="2">
    <source>
        <dbReference type="SAM" id="SignalP"/>
    </source>
</evidence>
<evidence type="ECO:0000313" key="4">
    <source>
        <dbReference type="Proteomes" id="UP000218172"/>
    </source>
</evidence>
<name>A0A2A4MPY9_9GAMM</name>
<dbReference type="Proteomes" id="UP000218172">
    <property type="component" value="Unassembled WGS sequence"/>
</dbReference>
<feature type="signal peptide" evidence="2">
    <location>
        <begin position="1"/>
        <end position="21"/>
    </location>
</feature>
<evidence type="ECO:0000256" key="1">
    <source>
        <dbReference type="SAM" id="MobiDB-lite"/>
    </source>
</evidence>
<gene>
    <name evidence="3" type="ORF">COC19_04095</name>
</gene>
<protein>
    <submittedName>
        <fullName evidence="3">Uncharacterized protein</fullName>
    </submittedName>
</protein>
<keyword evidence="2" id="KW-0732">Signal</keyword>
<accession>A0A2A4MPY9</accession>
<dbReference type="EMBL" id="NVQR01000056">
    <property type="protein sequence ID" value="PCH61817.1"/>
    <property type="molecule type" value="Genomic_DNA"/>
</dbReference>
<feature type="region of interest" description="Disordered" evidence="1">
    <location>
        <begin position="134"/>
        <end position="158"/>
    </location>
</feature>
<sequence length="329" mass="36271">MNTLKHLLTVSTLVISVSAMAADNYEPPRTASGKPNLQGYWTNASLTKMQRGSGYAGLTIPADQVAKYTRENPANVRQATDDGLVAGELLDGKDLGRGRGYNAFWVDPGTDYGVVKGEVRTSWIVSPDNGRIPFSDQGQQLRREHRAKFSSNDGPEGRSLGERCLIGFGSTGGPPMNNILYNNTYQIVQTDDYVMILVEMVHDARIIPINGDHRPDALSPWLGDSIGWWEGDTLVVETVNLHPQQAPTNVAALSSQGKIIERFTRDSDEQIFYEFEVIDPVYYTSTWSGEMAMNVSDGQLYEYACHEGNYGLPGILGGARREDMDALNK</sequence>
<evidence type="ECO:0000313" key="3">
    <source>
        <dbReference type="EMBL" id="PCH61817.1"/>
    </source>
</evidence>
<organism evidence="3 4">
    <name type="scientific">SAR86 cluster bacterium</name>
    <dbReference type="NCBI Taxonomy" id="2030880"/>
    <lineage>
        <taxon>Bacteria</taxon>
        <taxon>Pseudomonadati</taxon>
        <taxon>Pseudomonadota</taxon>
        <taxon>Gammaproteobacteria</taxon>
        <taxon>SAR86 cluster</taxon>
    </lineage>
</organism>
<dbReference type="AlphaFoldDB" id="A0A2A4MPY9"/>
<comment type="caution">
    <text evidence="3">The sequence shown here is derived from an EMBL/GenBank/DDBJ whole genome shotgun (WGS) entry which is preliminary data.</text>
</comment>
<reference evidence="4" key="1">
    <citation type="submission" date="2017-08" db="EMBL/GenBank/DDBJ databases">
        <title>A dynamic microbial community with high functional redundancy inhabits the cold, oxic subseafloor aquifer.</title>
        <authorList>
            <person name="Tully B.J."/>
            <person name="Wheat C.G."/>
            <person name="Glazer B.T."/>
            <person name="Huber J.A."/>
        </authorList>
    </citation>
    <scope>NUCLEOTIDE SEQUENCE [LARGE SCALE GENOMIC DNA]</scope>
</reference>
<proteinExistence type="predicted"/>
<feature type="chain" id="PRO_5013377160" evidence="2">
    <location>
        <begin position="22"/>
        <end position="329"/>
    </location>
</feature>